<reference evidence="2" key="2">
    <citation type="submission" date="2017-12" db="EMBL/GenBank/DDBJ databases">
        <title>Genome sequence of the Bar-tailed Godwit (Limosa lapponica baueri).</title>
        <authorList>
            <person name="Lima N.C.B."/>
            <person name="Parody-Merino A.M."/>
            <person name="Battley P.F."/>
            <person name="Fidler A.E."/>
            <person name="Prosdocimi F."/>
        </authorList>
    </citation>
    <scope>NUCLEOTIDE SEQUENCE [LARGE SCALE GENOMIC DNA]</scope>
</reference>
<proteinExistence type="predicted"/>
<evidence type="ECO:0000313" key="2">
    <source>
        <dbReference type="Proteomes" id="UP000233556"/>
    </source>
</evidence>
<dbReference type="Proteomes" id="UP000233556">
    <property type="component" value="Unassembled WGS sequence"/>
</dbReference>
<protein>
    <recommendedName>
        <fullName evidence="3">Rna-directed dna polymerase from mobile element jockey-like</fullName>
    </recommendedName>
</protein>
<evidence type="ECO:0008006" key="3">
    <source>
        <dbReference type="Google" id="ProtNLM"/>
    </source>
</evidence>
<dbReference type="PANTHER" id="PTHR33332">
    <property type="entry name" value="REVERSE TRANSCRIPTASE DOMAIN-CONTAINING PROTEIN"/>
    <property type="match status" value="1"/>
</dbReference>
<reference evidence="2" key="1">
    <citation type="submission" date="2017-11" db="EMBL/GenBank/DDBJ databases">
        <authorList>
            <person name="Lima N.C."/>
            <person name="Parody-Merino A.M."/>
            <person name="Battley P.F."/>
            <person name="Fidler A.E."/>
            <person name="Prosdocimi F."/>
        </authorList>
    </citation>
    <scope>NUCLEOTIDE SEQUENCE [LARGE SCALE GENOMIC DNA]</scope>
</reference>
<dbReference type="EMBL" id="KZ505715">
    <property type="protein sequence ID" value="PKU46329.1"/>
    <property type="molecule type" value="Genomic_DNA"/>
</dbReference>
<dbReference type="OrthoDB" id="9921460at2759"/>
<accession>A0A2I0UJU3</accession>
<evidence type="ECO:0000313" key="1">
    <source>
        <dbReference type="EMBL" id="PKU46329.1"/>
    </source>
</evidence>
<name>A0A2I0UJU3_LIMLA</name>
<sequence>MRFNKAKCRVLHMSRCNPQYQCRLGDEGIESSPAENDLGVVVGEKLDMRWQCVLTAQKANHIRGCIKRSVASRLRDVILPFYSASVKLHLE</sequence>
<keyword evidence="2" id="KW-1185">Reference proteome</keyword>
<organism evidence="1 2">
    <name type="scientific">Limosa lapponica baueri</name>
    <dbReference type="NCBI Taxonomy" id="1758121"/>
    <lineage>
        <taxon>Eukaryota</taxon>
        <taxon>Metazoa</taxon>
        <taxon>Chordata</taxon>
        <taxon>Craniata</taxon>
        <taxon>Vertebrata</taxon>
        <taxon>Euteleostomi</taxon>
        <taxon>Archelosauria</taxon>
        <taxon>Archosauria</taxon>
        <taxon>Dinosauria</taxon>
        <taxon>Saurischia</taxon>
        <taxon>Theropoda</taxon>
        <taxon>Coelurosauria</taxon>
        <taxon>Aves</taxon>
        <taxon>Neognathae</taxon>
        <taxon>Neoaves</taxon>
        <taxon>Charadriiformes</taxon>
        <taxon>Scolopacidae</taxon>
        <taxon>Limosa</taxon>
    </lineage>
</organism>
<dbReference type="AlphaFoldDB" id="A0A2I0UJU3"/>
<gene>
    <name evidence="1" type="ORF">llap_3353</name>
</gene>